<evidence type="ECO:0000259" key="4">
    <source>
        <dbReference type="Pfam" id="PF21446"/>
    </source>
</evidence>
<comment type="caution">
    <text evidence="5">The sequence shown here is derived from an EMBL/GenBank/DDBJ whole genome shotgun (WGS) entry which is preliminary data.</text>
</comment>
<evidence type="ECO:0000313" key="7">
    <source>
        <dbReference type="Proteomes" id="UP001173597"/>
    </source>
</evidence>
<proteinExistence type="predicted"/>
<dbReference type="InterPro" id="IPR022225">
    <property type="entry name" value="Phage_tail_fibre_N"/>
</dbReference>
<protein>
    <submittedName>
        <fullName evidence="5">Phage tail protein</fullName>
    </submittedName>
</protein>
<evidence type="ECO:0000313" key="6">
    <source>
        <dbReference type="EMBL" id="MDK5172901.1"/>
    </source>
</evidence>
<dbReference type="Pfam" id="PF21446">
    <property type="entry name" value="Gp34_trimer"/>
    <property type="match status" value="1"/>
</dbReference>
<dbReference type="InterPro" id="IPR005068">
    <property type="entry name" value="Phage_lambda_Stf-r2"/>
</dbReference>
<reference evidence="5" key="1">
    <citation type="submission" date="2023-01" db="EMBL/GenBank/DDBJ databases">
        <title>Genomic dissection of endemic carbapenem resistance: metallo-beta-lactamase gene dissemination through clonal, plasmid and integron transfer pathways.</title>
        <authorList>
            <person name="Macesic N."/>
        </authorList>
    </citation>
    <scope>NUCLEOTIDE SEQUENCE</scope>
    <source>
        <strain evidence="6">CPO382</strain>
        <strain evidence="5">CPO573</strain>
    </source>
</reference>
<feature type="domain" description="Long-tail fiber proximal subunit trimerization" evidence="4">
    <location>
        <begin position="699"/>
        <end position="777"/>
    </location>
</feature>
<dbReference type="Pfam" id="PF03406">
    <property type="entry name" value="Phage_fiber_2"/>
    <property type="match status" value="1"/>
</dbReference>
<sequence length="960" mass="102711">MSKYKAIITTAGAAKIAAASAGGTQLKIVRMAVGDGNGTLPTPNPAQTKLVNEKYRAALNGLTIDKTLKNHILAEMIIPANVGGFWLREMGLYDEAGTLIAVSNMAESYKPKLEEGSGRTQTLRMILIVSSTEAVQVIAGGDTVLATKDFVADAIAAHEKTRNHPDASTTAKGLVQLSSATTSTDETKASTPKALKAVSDASMKKDANLSDLTNKAAARGNLALGDAATKNVGVEGGQLMAVGAFGLGMGPRHFDNAYCNNAQIYRVNSDSQNTPGNGVFGVLSLPCDGGPSTAYMGVSNNGAGFLGGSNASGVVKWSRIYTSDYKPTAADVGAWSKTESDGRFVKQSGDTMSGPLALPRVVFPNENTANADTDVNRENGFTVESLVATTNKGYPVPGGMGVLFTGKVNEFRNVQFAVGSGDLAFYLRSLRKDSPASTRWAQVYTTDYKPTAADVGALTDAQAAQKYALRSIKVNGKPLSTDVNLLAGDVNAWNKTEADGRYVKRTGDTMSNTLNLPRVAFPSESAPPVNADDDLTRPNGFTLEQLAAQSKGYPLNEALGNLLTFKLNRYRNVQFAIGSGNTDFYLRSMRDDNPETAKKWARVYTTDFKPTLTDVKAADHSNNFAARMGVSRVLTGNNAPTSAGVWSVENSSWAAVPWGSVLCTTNASDLSTASGNGKFQHYLQLAHEAGGKPGLRAAVNVNGTFSGWDSVMMSRGGTFTGVVKTNAEIQSTSSDNYRLIGGDYGSFWRNDGNALYLMLTNAKDQYGTWNSLRPFTIDVKSGQSTFAHSMAINDSLTVNRYIRADKNVSVGEDLYVDRNATVTGSLKVGASTHASDGNIMGSRWGNKWLWDAIIEEVSGRVDWNSFNNRTHVAGGRGGWWYKDELTGFIIQGGVMNRGANLTRVGFSRAFQRECFGVQMTLGQLWGESNNNIEVRDLGNDGFTAYMAERETNAYFWAVGV</sequence>
<dbReference type="GO" id="GO:0046718">
    <property type="term" value="P:symbiont entry into host cell"/>
    <property type="evidence" value="ECO:0007669"/>
    <property type="project" value="InterPro"/>
</dbReference>
<dbReference type="PANTHER" id="PTHR35191">
    <property type="entry name" value="PROPHAGE SIDE TAIL FIBER PROTEIN HOMOLOG STFQ-RELATED"/>
    <property type="match status" value="1"/>
</dbReference>
<organism evidence="5 7">
    <name type="scientific">Serratia nevei</name>
    <dbReference type="NCBI Taxonomy" id="2703794"/>
    <lineage>
        <taxon>Bacteria</taxon>
        <taxon>Pseudomonadati</taxon>
        <taxon>Pseudomonadota</taxon>
        <taxon>Gammaproteobacteria</taxon>
        <taxon>Enterobacterales</taxon>
        <taxon>Yersiniaceae</taxon>
        <taxon>Serratia</taxon>
    </lineage>
</organism>
<dbReference type="InterPro" id="IPR048390">
    <property type="entry name" value="Gp34_trimer"/>
</dbReference>
<keyword evidence="2" id="KW-0945">Host-virus interaction</keyword>
<evidence type="ECO:0000259" key="3">
    <source>
        <dbReference type="Pfam" id="PF12571"/>
    </source>
</evidence>
<name>A0AAW6XBI2_9GAMM</name>
<dbReference type="EMBL" id="JARTLO010000040">
    <property type="protein sequence ID" value="MDK4768677.1"/>
    <property type="molecule type" value="Genomic_DNA"/>
</dbReference>
<evidence type="ECO:0000256" key="2">
    <source>
        <dbReference type="ARBA" id="ARBA00022581"/>
    </source>
</evidence>
<accession>A0AAW6XBI2</accession>
<dbReference type="PANTHER" id="PTHR35191:SF1">
    <property type="entry name" value="PROPHAGE SIDE TAIL FIBER PROTEIN HOMOLOG STFQ-RELATED"/>
    <property type="match status" value="1"/>
</dbReference>
<dbReference type="RefSeq" id="WP_055312620.1">
    <property type="nucleotide sequence ID" value="NZ_JARTLO010000040.1"/>
</dbReference>
<dbReference type="Proteomes" id="UP001173597">
    <property type="component" value="Unassembled WGS sequence"/>
</dbReference>
<dbReference type="Gene3D" id="6.20.70.20">
    <property type="match status" value="1"/>
</dbReference>
<dbReference type="GO" id="GO:0019062">
    <property type="term" value="P:virion attachment to host cell"/>
    <property type="evidence" value="ECO:0007669"/>
    <property type="project" value="InterPro"/>
</dbReference>
<evidence type="ECO:0000256" key="1">
    <source>
        <dbReference type="ARBA" id="ARBA00004328"/>
    </source>
</evidence>
<dbReference type="Proteomes" id="UP001174748">
    <property type="component" value="Unassembled WGS sequence"/>
</dbReference>
<evidence type="ECO:0000313" key="8">
    <source>
        <dbReference type="Proteomes" id="UP001174748"/>
    </source>
</evidence>
<comment type="subcellular location">
    <subcellularLocation>
        <location evidence="1">Virion</location>
    </subcellularLocation>
</comment>
<keyword evidence="8" id="KW-1185">Reference proteome</keyword>
<dbReference type="Gene3D" id="2.60.40.3940">
    <property type="match status" value="1"/>
</dbReference>
<evidence type="ECO:0000313" key="5">
    <source>
        <dbReference type="EMBL" id="MDK4768677.1"/>
    </source>
</evidence>
<dbReference type="EMBL" id="JARTOI010000046">
    <property type="protein sequence ID" value="MDK5172901.1"/>
    <property type="molecule type" value="Genomic_DNA"/>
</dbReference>
<dbReference type="InterPro" id="IPR051934">
    <property type="entry name" value="Phage_Tail_Fiber_Structural"/>
</dbReference>
<dbReference type="AlphaFoldDB" id="A0AAW6XBI2"/>
<gene>
    <name evidence="5" type="ORF">P9854_23140</name>
    <name evidence="6" type="ORF">P9921_20795</name>
</gene>
<dbReference type="Pfam" id="PF12571">
    <property type="entry name" value="Phage_tail_fib"/>
    <property type="match status" value="1"/>
</dbReference>
<feature type="domain" description="Phage tail fibre protein N-terminal" evidence="3">
    <location>
        <begin position="1"/>
        <end position="147"/>
    </location>
</feature>